<accession>A0A1F6CJR1</accession>
<dbReference type="EMBL" id="MFKW01000075">
    <property type="protein sequence ID" value="OGG49385.1"/>
    <property type="molecule type" value="Genomic_DNA"/>
</dbReference>
<sequence length="197" mass="22644">MAAKKIFVLLGHPDKSGMCGRLADSYEAGARAGGHEVRRMNIGEMQFDPILHRGYRERQELEPDLQKFQENITWGDHLVVIYPVWWVGMPALLKGLFDRAWLPGSAFRYMKMASGKRTMFWHRLYRGKTARIIMTSGTHPLLVRFLPGNVNAQLKWGILWFAGFSVRTVWFGPAENRAEPVCTSWCDRVYTLGERGK</sequence>
<dbReference type="GO" id="GO:0003955">
    <property type="term" value="F:NAD(P)H dehydrogenase (quinone) activity"/>
    <property type="evidence" value="ECO:0007669"/>
    <property type="project" value="TreeGrafter"/>
</dbReference>
<evidence type="ECO:0000256" key="1">
    <source>
        <dbReference type="ARBA" id="ARBA00006252"/>
    </source>
</evidence>
<evidence type="ECO:0000256" key="2">
    <source>
        <dbReference type="ARBA" id="ARBA00023002"/>
    </source>
</evidence>
<dbReference type="Proteomes" id="UP000176445">
    <property type="component" value="Unassembled WGS sequence"/>
</dbReference>
<feature type="domain" description="Flavodoxin-like fold" evidence="3">
    <location>
        <begin position="4"/>
        <end position="167"/>
    </location>
</feature>
<evidence type="ECO:0000313" key="5">
    <source>
        <dbReference type="Proteomes" id="UP000176445"/>
    </source>
</evidence>
<protein>
    <recommendedName>
        <fullName evidence="3">Flavodoxin-like fold domain-containing protein</fullName>
    </recommendedName>
</protein>
<organism evidence="4 5">
    <name type="scientific">Candidatus Kaiserbacteria bacterium RIFCSPHIGHO2_01_FULL_54_36b</name>
    <dbReference type="NCBI Taxonomy" id="1798483"/>
    <lineage>
        <taxon>Bacteria</taxon>
        <taxon>Candidatus Kaiseribacteriota</taxon>
    </lineage>
</organism>
<dbReference type="InterPro" id="IPR029039">
    <property type="entry name" value="Flavoprotein-like_sf"/>
</dbReference>
<proteinExistence type="inferred from homology"/>
<name>A0A1F6CJR1_9BACT</name>
<dbReference type="PANTHER" id="PTHR10204:SF34">
    <property type="entry name" value="NAD(P)H DEHYDROGENASE [QUINONE] 1 ISOFORM 1"/>
    <property type="match status" value="1"/>
</dbReference>
<reference evidence="4 5" key="1">
    <citation type="journal article" date="2016" name="Nat. Commun.">
        <title>Thousands of microbial genomes shed light on interconnected biogeochemical processes in an aquifer system.</title>
        <authorList>
            <person name="Anantharaman K."/>
            <person name="Brown C.T."/>
            <person name="Hug L.A."/>
            <person name="Sharon I."/>
            <person name="Castelle C.J."/>
            <person name="Probst A.J."/>
            <person name="Thomas B.C."/>
            <person name="Singh A."/>
            <person name="Wilkins M.J."/>
            <person name="Karaoz U."/>
            <person name="Brodie E.L."/>
            <person name="Williams K.H."/>
            <person name="Hubbard S.S."/>
            <person name="Banfield J.F."/>
        </authorList>
    </citation>
    <scope>NUCLEOTIDE SEQUENCE [LARGE SCALE GENOMIC DNA]</scope>
</reference>
<dbReference type="InterPro" id="IPR003680">
    <property type="entry name" value="Flavodoxin_fold"/>
</dbReference>
<comment type="caution">
    <text evidence="4">The sequence shown here is derived from an EMBL/GenBank/DDBJ whole genome shotgun (WGS) entry which is preliminary data.</text>
</comment>
<keyword evidence="2" id="KW-0560">Oxidoreductase</keyword>
<dbReference type="Gene3D" id="3.40.50.360">
    <property type="match status" value="1"/>
</dbReference>
<dbReference type="GO" id="GO:0005829">
    <property type="term" value="C:cytosol"/>
    <property type="evidence" value="ECO:0007669"/>
    <property type="project" value="TreeGrafter"/>
</dbReference>
<dbReference type="AlphaFoldDB" id="A0A1F6CJR1"/>
<gene>
    <name evidence="4" type="ORF">A2704_04385</name>
</gene>
<evidence type="ECO:0000313" key="4">
    <source>
        <dbReference type="EMBL" id="OGG49385.1"/>
    </source>
</evidence>
<dbReference type="InterPro" id="IPR051545">
    <property type="entry name" value="NAD(P)H_dehydrogenase_qn"/>
</dbReference>
<dbReference type="SUPFAM" id="SSF52218">
    <property type="entry name" value="Flavoproteins"/>
    <property type="match status" value="1"/>
</dbReference>
<comment type="similarity">
    <text evidence="1">Belongs to the NAD(P)H dehydrogenase (quinone) family.</text>
</comment>
<dbReference type="Pfam" id="PF02525">
    <property type="entry name" value="Flavodoxin_2"/>
    <property type="match status" value="1"/>
</dbReference>
<dbReference type="PANTHER" id="PTHR10204">
    <property type="entry name" value="NAD P H OXIDOREDUCTASE-RELATED"/>
    <property type="match status" value="1"/>
</dbReference>
<evidence type="ECO:0000259" key="3">
    <source>
        <dbReference type="Pfam" id="PF02525"/>
    </source>
</evidence>